<dbReference type="Gene3D" id="4.10.320.10">
    <property type="entry name" value="E3-binding domain"/>
    <property type="match status" value="1"/>
</dbReference>
<dbReference type="OrthoDB" id="537444at2759"/>
<keyword evidence="12" id="KW-0812">Transmembrane</keyword>
<dbReference type="CDD" id="cd00555">
    <property type="entry name" value="Maf"/>
    <property type="match status" value="1"/>
</dbReference>
<feature type="compositionally biased region" description="Low complexity" evidence="11">
    <location>
        <begin position="1257"/>
        <end position="1271"/>
    </location>
</feature>
<dbReference type="Pfam" id="PF02817">
    <property type="entry name" value="E3_binding"/>
    <property type="match status" value="1"/>
</dbReference>
<dbReference type="NCBIfam" id="TIGR00172">
    <property type="entry name" value="maf"/>
    <property type="match status" value="1"/>
</dbReference>
<dbReference type="SUPFAM" id="SSF47005">
    <property type="entry name" value="Peripheral subunit-binding domain of 2-oxo acid dehydrogenase complex"/>
    <property type="match status" value="1"/>
</dbReference>
<feature type="domain" description="Lipoyl-binding" evidence="14">
    <location>
        <begin position="263"/>
        <end position="340"/>
    </location>
</feature>
<dbReference type="InterPro" id="IPR006257">
    <property type="entry name" value="LAT1"/>
</dbReference>
<dbReference type="Gene3D" id="3.30.559.10">
    <property type="entry name" value="Chloramphenicol acetyltransferase-like domain"/>
    <property type="match status" value="1"/>
</dbReference>
<dbReference type="SUPFAM" id="SSF49899">
    <property type="entry name" value="Concanavalin A-like lectins/glucanases"/>
    <property type="match status" value="1"/>
</dbReference>
<dbReference type="Gene3D" id="3.90.950.10">
    <property type="match status" value="1"/>
</dbReference>
<dbReference type="GO" id="GO:0045254">
    <property type="term" value="C:pyruvate dehydrogenase complex"/>
    <property type="evidence" value="ECO:0007669"/>
    <property type="project" value="UniProtKB-UniRule"/>
</dbReference>
<dbReference type="HAMAP" id="MF_00528">
    <property type="entry name" value="Maf"/>
    <property type="match status" value="1"/>
</dbReference>
<dbReference type="Gene3D" id="2.60.120.920">
    <property type="match status" value="1"/>
</dbReference>
<dbReference type="InterPro" id="IPR039432">
    <property type="entry name" value="SRP9_dom"/>
</dbReference>
<dbReference type="FunFam" id="4.10.320.10:FF:000005">
    <property type="entry name" value="Acetyltransferase component of pyruvate dehydrogenase complex"/>
    <property type="match status" value="1"/>
</dbReference>
<keyword evidence="7" id="KW-0496">Mitochondrion</keyword>
<feature type="region of interest" description="Disordered" evidence="11">
    <location>
        <begin position="1249"/>
        <end position="1284"/>
    </location>
</feature>
<comment type="similarity">
    <text evidence="2 10">Belongs to the 2-oxoacid dehydrogenase family.</text>
</comment>
<comment type="subunit">
    <text evidence="9">Eukaryotic pyruvate dehydrogenase (PDH) complexes are organized as a core consisting of the oligomeric dihydrolipoamide acetyl-transferase (E2), around which are arranged multiple copies of pyruvate dehydrogenase (E1), dihydrolipoamide dehydrogenase (E3) and protein X (E3BP) bound by non-covalent bonds.</text>
</comment>
<dbReference type="InterPro" id="IPR003697">
    <property type="entry name" value="Maf-like"/>
</dbReference>
<dbReference type="CDD" id="cd06849">
    <property type="entry name" value="lipoyl_domain"/>
    <property type="match status" value="1"/>
</dbReference>
<keyword evidence="8 10" id="KW-0012">Acyltransferase</keyword>
<dbReference type="InterPro" id="IPR013320">
    <property type="entry name" value="ConA-like_dom_sf"/>
</dbReference>
<dbReference type="GO" id="GO:0004742">
    <property type="term" value="F:dihydrolipoyllysine-residue acetyltransferase activity"/>
    <property type="evidence" value="ECO:0007669"/>
    <property type="project" value="UniProtKB-UniRule"/>
</dbReference>
<dbReference type="GeneID" id="70232818"/>
<dbReference type="Pfam" id="PF00198">
    <property type="entry name" value="2-oxoacid_dh"/>
    <property type="match status" value="1"/>
</dbReference>
<dbReference type="Pfam" id="PF05486">
    <property type="entry name" value="SRP9-21"/>
    <property type="match status" value="1"/>
</dbReference>
<organism evidence="16 17">
    <name type="scientific">Ogataea philodendri</name>
    <dbReference type="NCBI Taxonomy" id="1378263"/>
    <lineage>
        <taxon>Eukaryota</taxon>
        <taxon>Fungi</taxon>
        <taxon>Dikarya</taxon>
        <taxon>Ascomycota</taxon>
        <taxon>Saccharomycotina</taxon>
        <taxon>Pichiomycetes</taxon>
        <taxon>Pichiales</taxon>
        <taxon>Pichiaceae</taxon>
        <taxon>Ogataea</taxon>
    </lineage>
</organism>
<dbReference type="RefSeq" id="XP_046064507.1">
    <property type="nucleotide sequence ID" value="XM_046208990.1"/>
</dbReference>
<dbReference type="GO" id="GO:0005759">
    <property type="term" value="C:mitochondrial matrix"/>
    <property type="evidence" value="ECO:0007669"/>
    <property type="project" value="UniProtKB-SubCell"/>
</dbReference>
<dbReference type="SUPFAM" id="SSF51230">
    <property type="entry name" value="Single hybrid motif"/>
    <property type="match status" value="1"/>
</dbReference>
<dbReference type="InterPro" id="IPR004167">
    <property type="entry name" value="PSBD"/>
</dbReference>
<proteinExistence type="inferred from homology"/>
<dbReference type="PANTHER" id="PTHR23151">
    <property type="entry name" value="DIHYDROLIPOAMIDE ACETYL/SUCCINYL-TRANSFERASE-RELATED"/>
    <property type="match status" value="1"/>
</dbReference>
<feature type="region of interest" description="Disordered" evidence="11">
    <location>
        <begin position="1073"/>
        <end position="1119"/>
    </location>
</feature>
<dbReference type="Pfam" id="PF00622">
    <property type="entry name" value="SPRY"/>
    <property type="match status" value="1"/>
</dbReference>
<reference evidence="16" key="1">
    <citation type="journal article" date="2021" name="Open Biol.">
        <title>Shared evolutionary footprints suggest mitochondrial oxidative damage underlies multiple complex I losses in fungi.</title>
        <authorList>
            <person name="Schikora-Tamarit M.A."/>
            <person name="Marcet-Houben M."/>
            <person name="Nosek J."/>
            <person name="Gabaldon T."/>
        </authorList>
    </citation>
    <scope>NUCLEOTIDE SEQUENCE</scope>
    <source>
        <strain evidence="16">CBS6075</strain>
    </source>
</reference>
<dbReference type="InterPro" id="IPR011053">
    <property type="entry name" value="Single_hybrid_motif"/>
</dbReference>
<dbReference type="FunFam" id="3.30.559.10:FF:000003">
    <property type="entry name" value="Acetyltransferase component of pyruvate dehydrogenase complex"/>
    <property type="match status" value="1"/>
</dbReference>
<evidence type="ECO:0000256" key="4">
    <source>
        <dbReference type="ARBA" id="ARBA00022801"/>
    </source>
</evidence>
<feature type="transmembrane region" description="Helical" evidence="12">
    <location>
        <begin position="709"/>
        <end position="733"/>
    </location>
</feature>
<dbReference type="PANTHER" id="PTHR23151:SF90">
    <property type="entry name" value="DIHYDROLIPOYLLYSINE-RESIDUE ACETYLTRANSFERASE COMPONENT OF PYRUVATE DEHYDROGENASE COMPLEX, MITOCHONDRIAL-RELATED"/>
    <property type="match status" value="1"/>
</dbReference>
<evidence type="ECO:0000256" key="5">
    <source>
        <dbReference type="ARBA" id="ARBA00022823"/>
    </source>
</evidence>
<evidence type="ECO:0000313" key="17">
    <source>
        <dbReference type="Proteomes" id="UP000769157"/>
    </source>
</evidence>
<evidence type="ECO:0000313" key="16">
    <source>
        <dbReference type="EMBL" id="KAH3671139.1"/>
    </source>
</evidence>
<feature type="domain" description="B30.2/SPRY" evidence="13">
    <location>
        <begin position="830"/>
        <end position="1021"/>
    </location>
</feature>
<dbReference type="FunFam" id="2.40.50.100:FF:000010">
    <property type="entry name" value="Acetyltransferase component of pyruvate dehydrogenase complex"/>
    <property type="match status" value="1"/>
</dbReference>
<evidence type="ECO:0000259" key="14">
    <source>
        <dbReference type="PROSITE" id="PS50968"/>
    </source>
</evidence>
<evidence type="ECO:0000256" key="1">
    <source>
        <dbReference type="ARBA" id="ARBA00004305"/>
    </source>
</evidence>
<dbReference type="InterPro" id="IPR023213">
    <property type="entry name" value="CAT-like_dom_sf"/>
</dbReference>
<feature type="compositionally biased region" description="Basic and acidic residues" evidence="11">
    <location>
        <begin position="1105"/>
        <end position="1116"/>
    </location>
</feature>
<dbReference type="InterPro" id="IPR043136">
    <property type="entry name" value="B30.2/SPRY_sf"/>
</dbReference>
<dbReference type="PROSITE" id="PS50188">
    <property type="entry name" value="B302_SPRY"/>
    <property type="match status" value="1"/>
</dbReference>
<name>A0A9P8PGQ9_9ASCO</name>
<evidence type="ECO:0000256" key="10">
    <source>
        <dbReference type="RuleBase" id="RU361137"/>
    </source>
</evidence>
<evidence type="ECO:0000256" key="8">
    <source>
        <dbReference type="ARBA" id="ARBA00023315"/>
    </source>
</evidence>
<keyword evidence="17" id="KW-1185">Reference proteome</keyword>
<feature type="compositionally biased region" description="Basic and acidic residues" evidence="11">
    <location>
        <begin position="366"/>
        <end position="392"/>
    </location>
</feature>
<dbReference type="Proteomes" id="UP000769157">
    <property type="component" value="Unassembled WGS sequence"/>
</dbReference>
<feature type="compositionally biased region" description="Low complexity" evidence="11">
    <location>
        <begin position="354"/>
        <end position="365"/>
    </location>
</feature>
<feature type="compositionally biased region" description="Basic residues" evidence="11">
    <location>
        <begin position="1274"/>
        <end position="1284"/>
    </location>
</feature>
<comment type="catalytic activity">
    <reaction evidence="10">
        <text>N(6)-[(R)-dihydrolipoyl]-L-lysyl-[protein] + acetyl-CoA = N(6)-[(R)-S(8)-acetyldihydrolipoyl]-L-lysyl-[protein] + CoA</text>
        <dbReference type="Rhea" id="RHEA:17017"/>
        <dbReference type="Rhea" id="RHEA-COMP:10475"/>
        <dbReference type="Rhea" id="RHEA-COMP:10478"/>
        <dbReference type="ChEBI" id="CHEBI:57287"/>
        <dbReference type="ChEBI" id="CHEBI:57288"/>
        <dbReference type="ChEBI" id="CHEBI:83100"/>
        <dbReference type="ChEBI" id="CHEBI:83111"/>
        <dbReference type="EC" id="2.3.1.12"/>
    </reaction>
</comment>
<evidence type="ECO:0000256" key="11">
    <source>
        <dbReference type="SAM" id="MobiDB-lite"/>
    </source>
</evidence>
<protein>
    <recommendedName>
        <fullName evidence="10">Acetyltransferase component of pyruvate dehydrogenase complex</fullName>
        <ecNumber evidence="10">2.3.1.12</ecNumber>
    </recommendedName>
</protein>
<dbReference type="Pfam" id="PF00364">
    <property type="entry name" value="Biotin_lipoyl"/>
    <property type="match status" value="1"/>
</dbReference>
<evidence type="ECO:0000259" key="15">
    <source>
        <dbReference type="PROSITE" id="PS51826"/>
    </source>
</evidence>
<evidence type="ECO:0000256" key="7">
    <source>
        <dbReference type="ARBA" id="ARBA00023128"/>
    </source>
</evidence>
<dbReference type="SUPFAM" id="SSF52777">
    <property type="entry name" value="CoA-dependent acyltransferases"/>
    <property type="match status" value="1"/>
</dbReference>
<dbReference type="Gene3D" id="2.40.50.100">
    <property type="match status" value="1"/>
</dbReference>
<comment type="function">
    <text evidence="10">The pyruvate dehydrogenase complex catalyzes the overall conversion of pyruvate to acetyl-CoA and CO(2).</text>
</comment>
<dbReference type="InterPro" id="IPR003016">
    <property type="entry name" value="2-oxoA_DH_lipoyl-BS"/>
</dbReference>
<keyword evidence="6" id="KW-0809">Transit peptide</keyword>
<evidence type="ECO:0000256" key="3">
    <source>
        <dbReference type="ARBA" id="ARBA00022679"/>
    </source>
</evidence>
<keyword evidence="12" id="KW-0472">Membrane</keyword>
<sequence>MTVFEHPVYEKLSDYRFYLCSTSPRRKEILEMIGFHPEICPSDFEENLPKSDFTVEEYVRETAKGKCLAVWDQLKKEGKTDKVFLLSADTVVENEGIIYEKPKTKEENFRAICKMRDSKQPVRVLSGVVMLLSDETTQGKPDNCKITVFTEVTEILMERSVSDAFVHQYTETGEGLQVAGGFRIQGFGALMMQGVNGDYYNVVGLPRLYDFREGSCSIKFILYKMSAIATLRLASRPAMRVSRGPVLRFAALTRFYSSKFPEHTVIGMPALSPTMTQGSLVKWHKKVGDALSPGEAIAEVETDKASMDFEFQEEGFLAKILVPDGTQDIPVGKPVAVYVEESGDVAAFENFTAADAGDSSSPAPAAKEEEAPKETKEAPKESSKESSKEASKPKSTSSAPSGRIFASPLAKNIALEKGISLKEVKGTGPNGRIVAKDVENYKPAAAAAPAASPSAAPASAAYTDIPLTTMRKVISKRLTESKQTSPDYIVSSSISVSKLLKLRASLNSNANDRYRLSVNDLLIKAIAKACERVPEVNAYYLENEGVIRQFSNVDVSVAVATPAGLITPIVKNAHTKGLETISKEVKDLGKRAKENKLSPEEFQGGTITISNLGMNHAVTLFTSILNPPQSAILAIGTVEKKAVPDKASPHGFVFDDVINITGTFDHRTVDGAKGGDYIRALKTIVENPLEMLLFKMDGSSGLDEVELTYLVIFSTLITLLLLVSIFSLIYYLFFRDSLYDASELESNQICDVLKYSPSNYRNDALYKSLSEIDRLRFILARQFFEISPPVLHFNTSGEIDTTYLLIRDRGISSFYFETYQDQMSELVQNLEDAELDEVSETTALLQPKKPNYRQAQFKKVPYFVEDLTEITFVGRSQSSAILNLPIPIRNRKNDTVYFETKLYSFDHNKCTVAIGLCTKPYPNFQMPGTCPYSVAVQTDGFLRLSNKPFLNDPDLPVILPQLIEGDVVGIGYKASNGSVYITHNGKRIVEAVRNFKTELYPCIGAVGAPCKVTVNLGQMGFVFIEANVKKLGFCENQNEGAIGAPPFYSPKTIKNDILLDQGEQLPPHYPSDEETFFGPKPSTEKQIRVRGGTPDSDPPEYLAETNEKTDSIEDPSHTSVMEPTEYEQRIHIADPLSPAMGTSKNSGSDWFIQKSLDLLKASPDDTTVSITYTHSKSGSKSTTKPPKAVIKFKTFNPKTGICLTFKTYKSKEFNRLVNVLGPRGSSMTKTDNQEKKTIHLDGFSSVMSNVEFKPEEAPAQPVAAAQEAQESAGKKKSKKKGKKR</sequence>
<dbReference type="SMART" id="SM00449">
    <property type="entry name" value="SPRY"/>
    <property type="match status" value="1"/>
</dbReference>
<feature type="region of interest" description="Disordered" evidence="11">
    <location>
        <begin position="354"/>
        <end position="403"/>
    </location>
</feature>
<dbReference type="InterPro" id="IPR003877">
    <property type="entry name" value="SPRY_dom"/>
</dbReference>
<evidence type="ECO:0000256" key="6">
    <source>
        <dbReference type="ARBA" id="ARBA00022946"/>
    </source>
</evidence>
<dbReference type="GO" id="GO:0047429">
    <property type="term" value="F:nucleoside triphosphate diphosphatase activity"/>
    <property type="evidence" value="ECO:0007669"/>
    <property type="project" value="InterPro"/>
</dbReference>
<dbReference type="PROSITE" id="PS00189">
    <property type="entry name" value="LIPOYL"/>
    <property type="match status" value="1"/>
</dbReference>
<evidence type="ECO:0000256" key="2">
    <source>
        <dbReference type="ARBA" id="ARBA00007317"/>
    </source>
</evidence>
<comment type="cofactor">
    <cofactor evidence="10">
        <name>(R)-lipoate</name>
        <dbReference type="ChEBI" id="CHEBI:83088"/>
    </cofactor>
    <text evidence="10">Binds 1 lipoyl cofactor covalently.</text>
</comment>
<dbReference type="Pfam" id="PF02545">
    <property type="entry name" value="Maf"/>
    <property type="match status" value="1"/>
</dbReference>
<dbReference type="InterPro" id="IPR045257">
    <property type="entry name" value="E2/Pdx1"/>
</dbReference>
<dbReference type="GO" id="GO:0006086">
    <property type="term" value="P:pyruvate decarboxylation to acetyl-CoA"/>
    <property type="evidence" value="ECO:0007669"/>
    <property type="project" value="InterPro"/>
</dbReference>
<accession>A0A9P8PGQ9</accession>
<dbReference type="SUPFAM" id="SSF52972">
    <property type="entry name" value="ITPase-like"/>
    <property type="match status" value="1"/>
</dbReference>
<evidence type="ECO:0000256" key="9">
    <source>
        <dbReference type="ARBA" id="ARBA00065810"/>
    </source>
</evidence>
<reference evidence="16" key="2">
    <citation type="submission" date="2021-01" db="EMBL/GenBank/DDBJ databases">
        <authorList>
            <person name="Schikora-Tamarit M.A."/>
        </authorList>
    </citation>
    <scope>NUCLEOTIDE SEQUENCE</scope>
    <source>
        <strain evidence="16">CBS6075</strain>
    </source>
</reference>
<dbReference type="PROSITE" id="PS50968">
    <property type="entry name" value="BIOTINYL_LIPOYL"/>
    <property type="match status" value="1"/>
</dbReference>
<keyword evidence="3 10" id="KW-0808">Transferase</keyword>
<dbReference type="InterPro" id="IPR001870">
    <property type="entry name" value="B30.2/SPRY"/>
</dbReference>
<dbReference type="PROSITE" id="PS51826">
    <property type="entry name" value="PSBD"/>
    <property type="match status" value="1"/>
</dbReference>
<comment type="caution">
    <text evidence="16">The sequence shown here is derived from an EMBL/GenBank/DDBJ whole genome shotgun (WGS) entry which is preliminary data.</text>
</comment>
<keyword evidence="12" id="KW-1133">Transmembrane helix</keyword>
<dbReference type="EMBL" id="JAEUBE010000084">
    <property type="protein sequence ID" value="KAH3671139.1"/>
    <property type="molecule type" value="Genomic_DNA"/>
</dbReference>
<dbReference type="InterPro" id="IPR036625">
    <property type="entry name" value="E3-bd_dom_sf"/>
</dbReference>
<feature type="domain" description="Peripheral subunit-binding (PSBD)" evidence="15">
    <location>
        <begin position="405"/>
        <end position="442"/>
    </location>
</feature>
<evidence type="ECO:0000259" key="13">
    <source>
        <dbReference type="PROSITE" id="PS50188"/>
    </source>
</evidence>
<dbReference type="EC" id="2.3.1.12" evidence="10"/>
<comment type="subcellular location">
    <subcellularLocation>
        <location evidence="1">Mitochondrion matrix</location>
    </subcellularLocation>
</comment>
<dbReference type="InterPro" id="IPR001078">
    <property type="entry name" value="2-oxoacid_DH_actylTfrase"/>
</dbReference>
<dbReference type="InterPro" id="IPR029001">
    <property type="entry name" value="ITPase-like_fam"/>
</dbReference>
<keyword evidence="4" id="KW-0378">Hydrolase</keyword>
<gene>
    <name evidence="16" type="ORF">OGAPHI_000850</name>
</gene>
<dbReference type="NCBIfam" id="TIGR01349">
    <property type="entry name" value="PDHac_trf_mito"/>
    <property type="match status" value="1"/>
</dbReference>
<dbReference type="InterPro" id="IPR000089">
    <property type="entry name" value="Biotin_lipoyl"/>
</dbReference>
<keyword evidence="5 10" id="KW-0450">Lipoyl</keyword>
<evidence type="ECO:0000256" key="12">
    <source>
        <dbReference type="SAM" id="Phobius"/>
    </source>
</evidence>